<dbReference type="Proteomes" id="UP000001366">
    <property type="component" value="Chromosome"/>
</dbReference>
<gene>
    <name evidence="3" type="ordered locus">PERMA_0883</name>
</gene>
<reference evidence="3 4" key="1">
    <citation type="journal article" date="2009" name="J. Bacteriol.">
        <title>Complete and draft genome sequences of six members of the Aquificales.</title>
        <authorList>
            <person name="Reysenbach A.L."/>
            <person name="Hamamura N."/>
            <person name="Podar M."/>
            <person name="Griffiths E."/>
            <person name="Ferreira S."/>
            <person name="Hochstein R."/>
            <person name="Heidelberg J."/>
            <person name="Johnson J."/>
            <person name="Mead D."/>
            <person name="Pohorille A."/>
            <person name="Sarmiento M."/>
            <person name="Schweighofer K."/>
            <person name="Seshadri R."/>
            <person name="Voytek M.A."/>
        </authorList>
    </citation>
    <scope>NUCLEOTIDE SEQUENCE [LARGE SCALE GENOMIC DNA]</scope>
    <source>
        <strain evidence="4">DSM 14350 / EX-H1</strain>
    </source>
</reference>
<dbReference type="Gene3D" id="3.30.1490.20">
    <property type="entry name" value="ATP-grasp fold, A domain"/>
    <property type="match status" value="1"/>
</dbReference>
<dbReference type="Pfam" id="PF02655">
    <property type="entry name" value="ATP-grasp_3"/>
    <property type="match status" value="1"/>
</dbReference>
<organism evidence="3 4">
    <name type="scientific">Persephonella marina (strain DSM 14350 / EX-H1)</name>
    <dbReference type="NCBI Taxonomy" id="123214"/>
    <lineage>
        <taxon>Bacteria</taxon>
        <taxon>Pseudomonadati</taxon>
        <taxon>Aquificota</taxon>
        <taxon>Aquificia</taxon>
        <taxon>Aquificales</taxon>
        <taxon>Hydrogenothermaceae</taxon>
        <taxon>Persephonella</taxon>
    </lineage>
</organism>
<name>C0QPS4_PERMH</name>
<dbReference type="PaxDb" id="123214-PERMA_0883"/>
<dbReference type="InterPro" id="IPR003806">
    <property type="entry name" value="ATP-grasp_PylC-type"/>
</dbReference>
<protein>
    <recommendedName>
        <fullName evidence="2">ATP-grasp domain-containing protein</fullName>
    </recommendedName>
</protein>
<dbReference type="PROSITE" id="PS50975">
    <property type="entry name" value="ATP_GRASP"/>
    <property type="match status" value="1"/>
</dbReference>
<keyword evidence="1" id="KW-0067">ATP-binding</keyword>
<accession>C0QPS4</accession>
<dbReference type="Gene3D" id="3.30.470.20">
    <property type="entry name" value="ATP-grasp fold, B domain"/>
    <property type="match status" value="1"/>
</dbReference>
<sequence>MDIKIGVSGVNAVDNPGPGIGVAKSLKEAEDFKAEIIGLAYDAMEPGIYMDWIVDRSFIMPYPSGGHDAFINRLYYIKENNGLDFFMSVLDSELPVLIKYADELERNGIKTFLPTLEQFKLRGKDRLEEIAVSIGIDIPESEVVSSVDELLKAVDRIGLPVMVKGAFYKAYRAYTKQEAVNYFNKIVAQWGYPVIVQQVVTGEEMNVVGAGDGEGGSLGMVGIKKIWITELGKIWTGVTIKNEKMLSAAERFIKKFGWRGAFELECIVDLKNDKVYLIEINPRFPAWSYFATGVGVNIPANIIRKAFGMPVVQYKDYPAGKLYVRYTDDLVTDMERFQRIITRGES</sequence>
<dbReference type="EMBL" id="CP001230">
    <property type="protein sequence ID" value="ACO03013.1"/>
    <property type="molecule type" value="Genomic_DNA"/>
</dbReference>
<keyword evidence="4" id="KW-1185">Reference proteome</keyword>
<dbReference type="GO" id="GO:0005524">
    <property type="term" value="F:ATP binding"/>
    <property type="evidence" value="ECO:0007669"/>
    <property type="project" value="UniProtKB-UniRule"/>
</dbReference>
<evidence type="ECO:0000256" key="1">
    <source>
        <dbReference type="PROSITE-ProRule" id="PRU00409"/>
    </source>
</evidence>
<evidence type="ECO:0000313" key="3">
    <source>
        <dbReference type="EMBL" id="ACO03013.1"/>
    </source>
</evidence>
<evidence type="ECO:0000259" key="2">
    <source>
        <dbReference type="PROSITE" id="PS50975"/>
    </source>
</evidence>
<dbReference type="AlphaFoldDB" id="C0QPS4"/>
<evidence type="ECO:0000313" key="4">
    <source>
        <dbReference type="Proteomes" id="UP000001366"/>
    </source>
</evidence>
<dbReference type="STRING" id="123214.PERMA_0883"/>
<keyword evidence="1" id="KW-0547">Nucleotide-binding</keyword>
<dbReference type="eggNOG" id="COG3919">
    <property type="taxonomic scope" value="Bacteria"/>
</dbReference>
<dbReference type="KEGG" id="pmx:PERMA_0883"/>
<dbReference type="InterPro" id="IPR011761">
    <property type="entry name" value="ATP-grasp"/>
</dbReference>
<dbReference type="HOGENOM" id="CLU_780100_0_0_0"/>
<dbReference type="InterPro" id="IPR013815">
    <property type="entry name" value="ATP_grasp_subdomain_1"/>
</dbReference>
<dbReference type="RefSeq" id="WP_012675252.1">
    <property type="nucleotide sequence ID" value="NC_012440.1"/>
</dbReference>
<proteinExistence type="predicted"/>
<dbReference type="GO" id="GO:0046872">
    <property type="term" value="F:metal ion binding"/>
    <property type="evidence" value="ECO:0007669"/>
    <property type="project" value="InterPro"/>
</dbReference>
<dbReference type="Gene3D" id="3.40.50.20">
    <property type="match status" value="1"/>
</dbReference>
<dbReference type="SUPFAM" id="SSF56059">
    <property type="entry name" value="Glutathione synthetase ATP-binding domain-like"/>
    <property type="match status" value="1"/>
</dbReference>
<dbReference type="OrthoDB" id="9803907at2"/>
<feature type="domain" description="ATP-grasp" evidence="2">
    <location>
        <begin position="128"/>
        <end position="307"/>
    </location>
</feature>